<dbReference type="Gene3D" id="3.30.1230.10">
    <property type="entry name" value="YlxR-like"/>
    <property type="match status" value="1"/>
</dbReference>
<proteinExistence type="predicted"/>
<protein>
    <recommendedName>
        <fullName evidence="1">YlxR domain-containing protein</fullName>
    </recommendedName>
</protein>
<keyword evidence="3" id="KW-1185">Reference proteome</keyword>
<dbReference type="Pfam" id="PF04296">
    <property type="entry name" value="YlxR"/>
    <property type="match status" value="1"/>
</dbReference>
<accession>A0A8J2YJ86</accession>
<name>A0A8J2YJ86_9BACL</name>
<dbReference type="PANTHER" id="PTHR34215:SF1">
    <property type="entry name" value="YLXR DOMAIN-CONTAINING PROTEIN"/>
    <property type="match status" value="1"/>
</dbReference>
<evidence type="ECO:0000313" key="2">
    <source>
        <dbReference type="EMBL" id="GGE46228.1"/>
    </source>
</evidence>
<dbReference type="InterPro" id="IPR037465">
    <property type="entry name" value="YlxR"/>
</dbReference>
<dbReference type="Proteomes" id="UP000628775">
    <property type="component" value="Unassembled WGS sequence"/>
</dbReference>
<dbReference type="InterPro" id="IPR035931">
    <property type="entry name" value="YlxR-like_sf"/>
</dbReference>
<dbReference type="AlphaFoldDB" id="A0A8J2YJ86"/>
<gene>
    <name evidence="2" type="ORF">GCM10011391_26280</name>
</gene>
<feature type="domain" description="YlxR" evidence="1">
    <location>
        <begin position="9"/>
        <end position="82"/>
    </location>
</feature>
<dbReference type="RefSeq" id="WP_188694786.1">
    <property type="nucleotide sequence ID" value="NZ_BMIR01000012.1"/>
</dbReference>
<reference evidence="2" key="1">
    <citation type="journal article" date="2014" name="Int. J. Syst. Evol. Microbiol.">
        <title>Complete genome sequence of Corynebacterium casei LMG S-19264T (=DSM 44701T), isolated from a smear-ripened cheese.</title>
        <authorList>
            <consortium name="US DOE Joint Genome Institute (JGI-PGF)"/>
            <person name="Walter F."/>
            <person name="Albersmeier A."/>
            <person name="Kalinowski J."/>
            <person name="Ruckert C."/>
        </authorList>
    </citation>
    <scope>NUCLEOTIDE SEQUENCE</scope>
    <source>
        <strain evidence="2">CGMCC 1.15371</strain>
    </source>
</reference>
<dbReference type="EMBL" id="BMIR01000012">
    <property type="protein sequence ID" value="GGE46228.1"/>
    <property type="molecule type" value="Genomic_DNA"/>
</dbReference>
<dbReference type="PANTHER" id="PTHR34215">
    <property type="entry name" value="BLL0784 PROTEIN"/>
    <property type="match status" value="1"/>
</dbReference>
<dbReference type="NCBIfam" id="NF047356">
    <property type="entry name" value="RNA_bind_RnpM"/>
    <property type="match status" value="1"/>
</dbReference>
<evidence type="ECO:0000313" key="3">
    <source>
        <dbReference type="Proteomes" id="UP000628775"/>
    </source>
</evidence>
<organism evidence="2 3">
    <name type="scientific">Pullulanibacillus camelliae</name>
    <dbReference type="NCBI Taxonomy" id="1707096"/>
    <lineage>
        <taxon>Bacteria</taxon>
        <taxon>Bacillati</taxon>
        <taxon>Bacillota</taxon>
        <taxon>Bacilli</taxon>
        <taxon>Bacillales</taxon>
        <taxon>Sporolactobacillaceae</taxon>
        <taxon>Pullulanibacillus</taxon>
    </lineage>
</organism>
<reference evidence="2" key="2">
    <citation type="submission" date="2020-09" db="EMBL/GenBank/DDBJ databases">
        <authorList>
            <person name="Sun Q."/>
            <person name="Zhou Y."/>
        </authorList>
    </citation>
    <scope>NUCLEOTIDE SEQUENCE</scope>
    <source>
        <strain evidence="2">CGMCC 1.15371</strain>
    </source>
</reference>
<evidence type="ECO:0000259" key="1">
    <source>
        <dbReference type="Pfam" id="PF04296"/>
    </source>
</evidence>
<dbReference type="InterPro" id="IPR007393">
    <property type="entry name" value="YlxR_dom"/>
</dbReference>
<dbReference type="SUPFAM" id="SSF64376">
    <property type="entry name" value="YlxR-like"/>
    <property type="match status" value="1"/>
</dbReference>
<sequence length="90" mass="10276">MKKRKIPLRKCIVCQENKDKKDLLRVVRSPEGEVTLDLTGKKNGRGAYISKDITCIETAQQKKLLSKHLKAEVPDALYEELKSHVEENAE</sequence>
<comment type="caution">
    <text evidence="2">The sequence shown here is derived from an EMBL/GenBank/DDBJ whole genome shotgun (WGS) entry which is preliminary data.</text>
</comment>
<dbReference type="CDD" id="cd00279">
    <property type="entry name" value="YlxR"/>
    <property type="match status" value="1"/>
</dbReference>